<comment type="caution">
    <text evidence="2">The sequence shown here is derived from an EMBL/GenBank/DDBJ whole genome shotgun (WGS) entry which is preliminary data.</text>
</comment>
<proteinExistence type="predicted"/>
<dbReference type="InterPro" id="IPR007345">
    <property type="entry name" value="Polysacch_pyruvyl_Trfase"/>
</dbReference>
<accession>A0A2W4XG63</accession>
<dbReference type="EMBL" id="QBMP01000077">
    <property type="protein sequence ID" value="PZO56273.1"/>
    <property type="molecule type" value="Genomic_DNA"/>
</dbReference>
<reference evidence="2 3" key="2">
    <citation type="submission" date="2018-06" db="EMBL/GenBank/DDBJ databases">
        <title>Metagenomic assembly of (sub)arctic Cyanobacteria and their associated microbiome from non-axenic cultures.</title>
        <authorList>
            <person name="Baurain D."/>
        </authorList>
    </citation>
    <scope>NUCLEOTIDE SEQUENCE [LARGE SCALE GENOMIC DNA]</scope>
    <source>
        <strain evidence="2">ULC027bin1</strain>
    </source>
</reference>
<sequence length="315" mass="35258">MKLFYYQRPDQEPNFGDELNGWLWTKLWTNLFNEDLFNEDDSIAFVGMGTLLNNKLAERIAPAQKVVVFSTGVGYEQPIKKIPPAWHISCLRGPLSAKRLGLPSDLAITDGGLLVAKLFKPSPKTFHQEISVSSFMPHIHSATAAAASWQRICQQANIRYIDPRWPIEEVLQAIGSSELLLAEAMHGAIAADALRVPWIPVVTSPRIYAFKWQDWCASMNLPYSPYRLPSLAAYPRWGRGIRSGSVAARHWLKAGFEGTIATIEYGLSGNEAAVVRLLMNIAVQAPFLSRNDVFEQRLEALQACFSQLPKIRSFT</sequence>
<feature type="domain" description="Polysaccharide pyruvyl transferase" evidence="1">
    <location>
        <begin position="62"/>
        <end position="204"/>
    </location>
</feature>
<evidence type="ECO:0000313" key="3">
    <source>
        <dbReference type="Proteomes" id="UP000249794"/>
    </source>
</evidence>
<name>A0A2W4XG63_9CYAN</name>
<dbReference type="Pfam" id="PF04230">
    <property type="entry name" value="PS_pyruv_trans"/>
    <property type="match status" value="1"/>
</dbReference>
<dbReference type="Proteomes" id="UP000249794">
    <property type="component" value="Unassembled WGS sequence"/>
</dbReference>
<dbReference type="AlphaFoldDB" id="A0A2W4XG63"/>
<gene>
    <name evidence="2" type="ORF">DCF15_09185</name>
</gene>
<protein>
    <submittedName>
        <fullName evidence="2">Succinoglycan biosynthesis ketolase</fullName>
    </submittedName>
</protein>
<reference evidence="3" key="1">
    <citation type="submission" date="2018-04" db="EMBL/GenBank/DDBJ databases">
        <authorList>
            <person name="Cornet L."/>
        </authorList>
    </citation>
    <scope>NUCLEOTIDE SEQUENCE [LARGE SCALE GENOMIC DNA]</scope>
</reference>
<evidence type="ECO:0000259" key="1">
    <source>
        <dbReference type="Pfam" id="PF04230"/>
    </source>
</evidence>
<organism evidence="2 3">
    <name type="scientific">Phormidesmis priestleyi</name>
    <dbReference type="NCBI Taxonomy" id="268141"/>
    <lineage>
        <taxon>Bacteria</taxon>
        <taxon>Bacillati</taxon>
        <taxon>Cyanobacteriota</taxon>
        <taxon>Cyanophyceae</taxon>
        <taxon>Leptolyngbyales</taxon>
        <taxon>Leptolyngbyaceae</taxon>
        <taxon>Phormidesmis</taxon>
    </lineage>
</organism>
<evidence type="ECO:0000313" key="2">
    <source>
        <dbReference type="EMBL" id="PZO56273.1"/>
    </source>
</evidence>